<gene>
    <name evidence="1" type="ORF">ESN35_03200</name>
</gene>
<reference evidence="1 2" key="1">
    <citation type="submission" date="2019-01" db="EMBL/GenBank/DDBJ databases">
        <title>Complete genome sequence of Bifidobacterium gallinarum CACC 514.</title>
        <authorList>
            <person name="Jung M."/>
        </authorList>
    </citation>
    <scope>NUCLEOTIDE SEQUENCE [LARGE SCALE GENOMIC DNA]</scope>
    <source>
        <strain evidence="1 2">CACC 514</strain>
    </source>
</reference>
<dbReference type="KEGG" id="bgx:ESN35_03200"/>
<sequence length="265" mass="29704">MTQYSRALGATMDFGCPECGGKVAPGRWMCHDCETRYLRLLRDVRPTMQVLTSLTMKTSHAGARCHGGGDGFAPSPIDWGMERLRSELGEWIQTTASNLKASYGLIPLRQWKRIWTLLVANRNSILQLPSVHDDYRSLRHIMTLIDHATHPGEDMMLAGQCPDCHMPIMCPKGAKTAKCAYCDVENDVETLHKAMNSRIGNLHVTTTPTGASEWIKNEYGITIKRTTIAMRIKRGQLHATPLGDGYYEFPIRELAALADEYHKTT</sequence>
<dbReference type="NCBIfam" id="TIGR01053">
    <property type="entry name" value="LSD1"/>
    <property type="match status" value="1"/>
</dbReference>
<accession>A0A4V0YB02</accession>
<protein>
    <recommendedName>
        <fullName evidence="3">PhnA protein</fullName>
    </recommendedName>
</protein>
<evidence type="ECO:0000313" key="1">
    <source>
        <dbReference type="EMBL" id="QAY32542.1"/>
    </source>
</evidence>
<dbReference type="AlphaFoldDB" id="A0A4V0YB02"/>
<name>A0A4V0YB02_9BIFI</name>
<evidence type="ECO:0008006" key="3">
    <source>
        <dbReference type="Google" id="ProtNLM"/>
    </source>
</evidence>
<evidence type="ECO:0000313" key="2">
    <source>
        <dbReference type="Proteomes" id="UP000293589"/>
    </source>
</evidence>
<proteinExistence type="predicted"/>
<organism evidence="1 2">
    <name type="scientific">Bifidobacterium pullorum subsp. gallinarum</name>
    <dbReference type="NCBI Taxonomy" id="78344"/>
    <lineage>
        <taxon>Bacteria</taxon>
        <taxon>Bacillati</taxon>
        <taxon>Actinomycetota</taxon>
        <taxon>Actinomycetes</taxon>
        <taxon>Bifidobacteriales</taxon>
        <taxon>Bifidobacteriaceae</taxon>
        <taxon>Bifidobacterium</taxon>
    </lineage>
</organism>
<dbReference type="Proteomes" id="UP000293589">
    <property type="component" value="Chromosome"/>
</dbReference>
<dbReference type="EMBL" id="CP035464">
    <property type="protein sequence ID" value="QAY32542.1"/>
    <property type="molecule type" value="Genomic_DNA"/>
</dbReference>